<evidence type="ECO:0000313" key="1">
    <source>
        <dbReference type="EMBL" id="KAI3738292.1"/>
    </source>
</evidence>
<proteinExistence type="predicted"/>
<reference evidence="2" key="1">
    <citation type="journal article" date="2022" name="Mol. Ecol. Resour.">
        <title>The genomes of chicory, endive, great burdock and yacon provide insights into Asteraceae palaeo-polyploidization history and plant inulin production.</title>
        <authorList>
            <person name="Fan W."/>
            <person name="Wang S."/>
            <person name="Wang H."/>
            <person name="Wang A."/>
            <person name="Jiang F."/>
            <person name="Liu H."/>
            <person name="Zhao H."/>
            <person name="Xu D."/>
            <person name="Zhang Y."/>
        </authorList>
    </citation>
    <scope>NUCLEOTIDE SEQUENCE [LARGE SCALE GENOMIC DNA]</scope>
    <source>
        <strain evidence="2">cv. Punajuju</strain>
    </source>
</reference>
<name>A0ACB9CVF6_CICIN</name>
<dbReference type="Proteomes" id="UP001055811">
    <property type="component" value="Linkage Group LG05"/>
</dbReference>
<protein>
    <submittedName>
        <fullName evidence="1">Uncharacterized protein</fullName>
    </submittedName>
</protein>
<accession>A0ACB9CVF6</accession>
<sequence length="89" mass="9932">MIIYSKPVTNEPGVILPPLQARASLPFANHRPDGWRRLHHLPQSRVNHLFVTSIVAASNGAVVVSVAATLTLKLRISLWYTLFCRQFNG</sequence>
<keyword evidence="2" id="KW-1185">Reference proteome</keyword>
<organism evidence="1 2">
    <name type="scientific">Cichorium intybus</name>
    <name type="common">Chicory</name>
    <dbReference type="NCBI Taxonomy" id="13427"/>
    <lineage>
        <taxon>Eukaryota</taxon>
        <taxon>Viridiplantae</taxon>
        <taxon>Streptophyta</taxon>
        <taxon>Embryophyta</taxon>
        <taxon>Tracheophyta</taxon>
        <taxon>Spermatophyta</taxon>
        <taxon>Magnoliopsida</taxon>
        <taxon>eudicotyledons</taxon>
        <taxon>Gunneridae</taxon>
        <taxon>Pentapetalae</taxon>
        <taxon>asterids</taxon>
        <taxon>campanulids</taxon>
        <taxon>Asterales</taxon>
        <taxon>Asteraceae</taxon>
        <taxon>Cichorioideae</taxon>
        <taxon>Cichorieae</taxon>
        <taxon>Cichoriinae</taxon>
        <taxon>Cichorium</taxon>
    </lineage>
</organism>
<evidence type="ECO:0000313" key="2">
    <source>
        <dbReference type="Proteomes" id="UP001055811"/>
    </source>
</evidence>
<reference evidence="1 2" key="2">
    <citation type="journal article" date="2022" name="Mol. Ecol. Resour.">
        <title>The genomes of chicory, endive, great burdock and yacon provide insights into Asteraceae paleo-polyploidization history and plant inulin production.</title>
        <authorList>
            <person name="Fan W."/>
            <person name="Wang S."/>
            <person name="Wang H."/>
            <person name="Wang A."/>
            <person name="Jiang F."/>
            <person name="Liu H."/>
            <person name="Zhao H."/>
            <person name="Xu D."/>
            <person name="Zhang Y."/>
        </authorList>
    </citation>
    <scope>NUCLEOTIDE SEQUENCE [LARGE SCALE GENOMIC DNA]</scope>
    <source>
        <strain evidence="2">cv. Punajuju</strain>
        <tissue evidence="1">Leaves</tissue>
    </source>
</reference>
<comment type="caution">
    <text evidence="1">The sequence shown here is derived from an EMBL/GenBank/DDBJ whole genome shotgun (WGS) entry which is preliminary data.</text>
</comment>
<dbReference type="EMBL" id="CM042013">
    <property type="protein sequence ID" value="KAI3738292.1"/>
    <property type="molecule type" value="Genomic_DNA"/>
</dbReference>
<gene>
    <name evidence="1" type="ORF">L2E82_28316</name>
</gene>